<evidence type="ECO:0000256" key="1">
    <source>
        <dbReference type="SAM" id="MobiDB-lite"/>
    </source>
</evidence>
<evidence type="ECO:0000313" key="2">
    <source>
        <dbReference type="EMBL" id="QQG33707.1"/>
    </source>
</evidence>
<accession>A0A7T5QXV5</accession>
<dbReference type="Proteomes" id="UP000595896">
    <property type="component" value="Segment"/>
</dbReference>
<dbReference type="EMBL" id="MW343794">
    <property type="protein sequence ID" value="QQG33707.1"/>
    <property type="molecule type" value="Genomic_DNA"/>
</dbReference>
<protein>
    <recommendedName>
        <fullName evidence="4">Lipoprotein</fullName>
    </recommendedName>
</protein>
<feature type="region of interest" description="Disordered" evidence="1">
    <location>
        <begin position="132"/>
        <end position="152"/>
    </location>
</feature>
<proteinExistence type="predicted"/>
<dbReference type="KEGG" id="vg:77948217"/>
<evidence type="ECO:0008006" key="4">
    <source>
        <dbReference type="Google" id="ProtNLM"/>
    </source>
</evidence>
<reference evidence="2 3" key="1">
    <citation type="submission" date="2020-12" db="EMBL/GenBank/DDBJ databases">
        <authorList>
            <person name="Luo D."/>
            <person name="Li C."/>
            <person name="Zeng H."/>
        </authorList>
    </citation>
    <scope>NUCLEOTIDE SEQUENCE [LARGE SCALE GENOMIC DNA]</scope>
</reference>
<keyword evidence="3" id="KW-1185">Reference proteome</keyword>
<sequence length="182" mass="19923">MRKIAIIGACIGSLFLTGCDDNTSKLTADQQFQLKQMEMQQAEKMRNQRHELEMARAMHPAPVVQSETRYIESEPQVVYRDVPVPVPATTPAPVMPDSYGYSSNSGDSGSSVGSHVATAALGAAAGYAAGKYTSTPKGQQQVQTMKSKTKSMYDTGKKKAYTGYRFTKSKTTSAYRSFKKRK</sequence>
<name>A0A7T5QXV5_9CAUD</name>
<evidence type="ECO:0000313" key="3">
    <source>
        <dbReference type="Proteomes" id="UP000595896"/>
    </source>
</evidence>
<dbReference type="GeneID" id="77948217"/>
<dbReference type="PROSITE" id="PS51257">
    <property type="entry name" value="PROKAR_LIPOPROTEIN"/>
    <property type="match status" value="1"/>
</dbReference>
<dbReference type="RefSeq" id="YP_010671955.1">
    <property type="nucleotide sequence ID" value="NC_070973.1"/>
</dbReference>
<organism evidence="2 3">
    <name type="scientific">Cronobacter phage A24</name>
    <dbReference type="NCBI Taxonomy" id="2795745"/>
    <lineage>
        <taxon>Viruses</taxon>
        <taxon>Duplodnaviria</taxon>
        <taxon>Heunggongvirae</taxon>
        <taxon>Uroviricota</taxon>
        <taxon>Caudoviricetes</taxon>
        <taxon>Grimontviridae</taxon>
        <taxon>Crifsvirus</taxon>
        <taxon>Crifsvirus A24</taxon>
    </lineage>
</organism>